<protein>
    <submittedName>
        <fullName evidence="6">PDZ domain-containing protein</fullName>
    </submittedName>
</protein>
<evidence type="ECO:0000256" key="3">
    <source>
        <dbReference type="SAM" id="MobiDB-lite"/>
    </source>
</evidence>
<dbReference type="InterPro" id="IPR036034">
    <property type="entry name" value="PDZ_sf"/>
</dbReference>
<evidence type="ECO:0000256" key="2">
    <source>
        <dbReference type="ARBA" id="ARBA00022801"/>
    </source>
</evidence>
<dbReference type="InterPro" id="IPR001940">
    <property type="entry name" value="Peptidase_S1C"/>
</dbReference>
<dbReference type="InterPro" id="IPR001478">
    <property type="entry name" value="PDZ"/>
</dbReference>
<dbReference type="GO" id="GO:0006508">
    <property type="term" value="P:proteolysis"/>
    <property type="evidence" value="ECO:0007669"/>
    <property type="project" value="UniProtKB-KW"/>
</dbReference>
<dbReference type="InterPro" id="IPR009003">
    <property type="entry name" value="Peptidase_S1_PA"/>
</dbReference>
<name>A0A6I3L828_9NOCA</name>
<dbReference type="AlphaFoldDB" id="A0A6I3L828"/>
<dbReference type="Gene3D" id="2.30.42.10">
    <property type="match status" value="1"/>
</dbReference>
<dbReference type="PANTHER" id="PTHR43343">
    <property type="entry name" value="PEPTIDASE S12"/>
    <property type="match status" value="1"/>
</dbReference>
<dbReference type="GO" id="GO:0004252">
    <property type="term" value="F:serine-type endopeptidase activity"/>
    <property type="evidence" value="ECO:0007669"/>
    <property type="project" value="InterPro"/>
</dbReference>
<dbReference type="Pfam" id="PF13365">
    <property type="entry name" value="Trypsin_2"/>
    <property type="match status" value="1"/>
</dbReference>
<keyword evidence="7" id="KW-1185">Reference proteome</keyword>
<keyword evidence="4" id="KW-0472">Membrane</keyword>
<keyword evidence="4" id="KW-1133">Transmembrane helix</keyword>
<dbReference type="Proteomes" id="UP000432464">
    <property type="component" value="Unassembled WGS sequence"/>
</dbReference>
<organism evidence="6 7">
    <name type="scientific">Nocardia aurantiaca</name>
    <dbReference type="NCBI Taxonomy" id="2675850"/>
    <lineage>
        <taxon>Bacteria</taxon>
        <taxon>Bacillati</taxon>
        <taxon>Actinomycetota</taxon>
        <taxon>Actinomycetes</taxon>
        <taxon>Mycobacteriales</taxon>
        <taxon>Nocardiaceae</taxon>
        <taxon>Nocardia</taxon>
    </lineage>
</organism>
<keyword evidence="4" id="KW-0812">Transmembrane</keyword>
<proteinExistence type="predicted"/>
<dbReference type="SUPFAM" id="SSF50156">
    <property type="entry name" value="PDZ domain-like"/>
    <property type="match status" value="1"/>
</dbReference>
<dbReference type="PANTHER" id="PTHR43343:SF3">
    <property type="entry name" value="PROTEASE DO-LIKE 8, CHLOROPLASTIC"/>
    <property type="match status" value="1"/>
</dbReference>
<keyword evidence="1" id="KW-0645">Protease</keyword>
<reference evidence="6 7" key="1">
    <citation type="submission" date="2019-11" db="EMBL/GenBank/DDBJ databases">
        <title>Nocardia sp. nov. CT2-14 isolated from soil.</title>
        <authorList>
            <person name="Kanchanasin P."/>
            <person name="Tanasupawat S."/>
            <person name="Yuki M."/>
            <person name="Kudo T."/>
        </authorList>
    </citation>
    <scope>NUCLEOTIDE SEQUENCE [LARGE SCALE GENOMIC DNA]</scope>
    <source>
        <strain evidence="6 7">CT2-14</strain>
    </source>
</reference>
<accession>A0A6I3L828</accession>
<dbReference type="Pfam" id="PF13180">
    <property type="entry name" value="PDZ_2"/>
    <property type="match status" value="1"/>
</dbReference>
<dbReference type="EMBL" id="WMBB01000015">
    <property type="protein sequence ID" value="MTE16605.1"/>
    <property type="molecule type" value="Genomic_DNA"/>
</dbReference>
<sequence length="395" mass="39298">MLEPAGEPQSGGSVDSETRGRHPAGGATGPHPARGHRPGRGGRLLALVIAAVLAVTGFLGYRGELPRWPFRDDAATAGLSGPALPPLDVDLVSRVAEPSLVNITAGIRPYGLGAAGSGIVLSAEGEVLTSHHVIKGADTVTVSDLGTGATYTATVAGYDSGTDIALLDLNGAGGLPVAHIGSSAPLHLGDDVLAIGNAGGTGSPTAVGGPITNLDSAIVARDAADLSRKSLHGMIEIAAAVAAGQSGGALVDRYGAVVGVITAASGDLRKAMGKGPNGYAVPIDTAMNVVRQIRSGTPTDAVHIGPTATLGILTSDAQPSGARIDVSIYGLPAYAAGLTDGEVITALDDRAVTSSQMLKAALNAHKPDDVVRLEVSDPDGGHRTVSVTLTVGPPN</sequence>
<keyword evidence="2" id="KW-0378">Hydrolase</keyword>
<evidence type="ECO:0000256" key="1">
    <source>
        <dbReference type="ARBA" id="ARBA00022670"/>
    </source>
</evidence>
<dbReference type="SUPFAM" id="SSF50494">
    <property type="entry name" value="Trypsin-like serine proteases"/>
    <property type="match status" value="1"/>
</dbReference>
<gene>
    <name evidence="6" type="ORF">GLP40_28065</name>
</gene>
<evidence type="ECO:0000256" key="4">
    <source>
        <dbReference type="SAM" id="Phobius"/>
    </source>
</evidence>
<evidence type="ECO:0000313" key="6">
    <source>
        <dbReference type="EMBL" id="MTE16605.1"/>
    </source>
</evidence>
<dbReference type="PRINTS" id="PR00834">
    <property type="entry name" value="PROTEASES2C"/>
</dbReference>
<feature type="domain" description="PDZ" evidence="5">
    <location>
        <begin position="331"/>
        <end position="388"/>
    </location>
</feature>
<comment type="caution">
    <text evidence="6">The sequence shown here is derived from an EMBL/GenBank/DDBJ whole genome shotgun (WGS) entry which is preliminary data.</text>
</comment>
<dbReference type="Gene3D" id="2.40.10.120">
    <property type="match status" value="1"/>
</dbReference>
<dbReference type="InterPro" id="IPR051201">
    <property type="entry name" value="Chloro_Bact_Ser_Proteases"/>
</dbReference>
<evidence type="ECO:0000259" key="5">
    <source>
        <dbReference type="Pfam" id="PF13180"/>
    </source>
</evidence>
<evidence type="ECO:0000313" key="7">
    <source>
        <dbReference type="Proteomes" id="UP000432464"/>
    </source>
</evidence>
<feature type="region of interest" description="Disordered" evidence="3">
    <location>
        <begin position="1"/>
        <end position="39"/>
    </location>
</feature>
<feature type="transmembrane region" description="Helical" evidence="4">
    <location>
        <begin position="44"/>
        <end position="61"/>
    </location>
</feature>